<name>A0A5P2BD90_STRVZ</name>
<dbReference type="Proteomes" id="UP000323046">
    <property type="component" value="Chromosome"/>
</dbReference>
<evidence type="ECO:0000313" key="2">
    <source>
        <dbReference type="EMBL" id="QES27930.1"/>
    </source>
</evidence>
<keyword evidence="3" id="KW-1185">Reference proteome</keyword>
<dbReference type="Gene3D" id="3.40.50.1820">
    <property type="entry name" value="alpha/beta hydrolase"/>
    <property type="match status" value="1"/>
</dbReference>
<evidence type="ECO:0000256" key="1">
    <source>
        <dbReference type="SAM" id="MobiDB-lite"/>
    </source>
</evidence>
<protein>
    <recommendedName>
        <fullName evidence="4">DUF676 domain-containing protein</fullName>
    </recommendedName>
</protein>
<evidence type="ECO:0000313" key="3">
    <source>
        <dbReference type="Proteomes" id="UP000323046"/>
    </source>
</evidence>
<accession>A0A5P2BD90</accession>
<gene>
    <name evidence="2" type="ORF">DEJ47_17125</name>
</gene>
<dbReference type="InterPro" id="IPR029058">
    <property type="entry name" value="AB_hydrolase_fold"/>
</dbReference>
<dbReference type="EMBL" id="CP029193">
    <property type="protein sequence ID" value="QES27930.1"/>
    <property type="molecule type" value="Genomic_DNA"/>
</dbReference>
<organism evidence="2 3">
    <name type="scientific">Streptomyces venezuelae</name>
    <dbReference type="NCBI Taxonomy" id="54571"/>
    <lineage>
        <taxon>Bacteria</taxon>
        <taxon>Bacillati</taxon>
        <taxon>Actinomycetota</taxon>
        <taxon>Actinomycetes</taxon>
        <taxon>Kitasatosporales</taxon>
        <taxon>Streptomycetaceae</taxon>
        <taxon>Streptomyces</taxon>
    </lineage>
</organism>
<proteinExistence type="predicted"/>
<reference evidence="2 3" key="1">
    <citation type="submission" date="2018-05" db="EMBL/GenBank/DDBJ databases">
        <title>Streptomyces venezuelae.</title>
        <authorList>
            <person name="Kim W."/>
            <person name="Lee N."/>
            <person name="Cho B.-K."/>
        </authorList>
    </citation>
    <scope>NUCLEOTIDE SEQUENCE [LARGE SCALE GENOMIC DNA]</scope>
    <source>
        <strain evidence="2 3">ATCC 14583</strain>
    </source>
</reference>
<evidence type="ECO:0008006" key="4">
    <source>
        <dbReference type="Google" id="ProtNLM"/>
    </source>
</evidence>
<dbReference type="OrthoDB" id="4535652at2"/>
<dbReference type="AlphaFoldDB" id="A0A5P2BD90"/>
<dbReference type="SUPFAM" id="SSF53474">
    <property type="entry name" value="alpha/beta-Hydrolases"/>
    <property type="match status" value="1"/>
</dbReference>
<feature type="region of interest" description="Disordered" evidence="1">
    <location>
        <begin position="31"/>
        <end position="53"/>
    </location>
</feature>
<dbReference type="RefSeq" id="WP_150169307.1">
    <property type="nucleotide sequence ID" value="NZ_CP029193.1"/>
</dbReference>
<sequence>MTDSNEPTQPDLEQLDEREVAEAIGAAARITLAPGPREAREAPAEAPAPDDEWALPGGTAWVYLADAKKGLTRPVIIGDGFNSGSSELNFSWEILERGPYPFLSELRNRGRDVILLGFDERSASILDNAEVVRAAILEAIARRSGDHPLTVGGFSMGGLVARYALAKMEHEGGQANDHQTALYFSYDSPHRGAWIPIALQAFAHYIRSLNAAFSNQMNSPAARQLLWRHISEWGDTPETDKERGTFLAELERVGGWPSRPKKIGVANGTRIGESNGIRPGEQAFHGKGLAITGTRLYTQSAGEDELVAQLRVVTLRRPHVNTSGLPEIDGAPGGTLEGFGILADELNKIPALIGLRSEADIREHCFVPTVSAIALRDIDTHEKLYEPVTAAAETESELDEFLCASRNEPHTLVTEELCGWILERLP</sequence>